<protein>
    <recommendedName>
        <fullName evidence="4">Transmembrane protein</fullName>
    </recommendedName>
</protein>
<feature type="transmembrane region" description="Helical" evidence="1">
    <location>
        <begin position="190"/>
        <end position="211"/>
    </location>
</feature>
<keyword evidence="1" id="KW-0812">Transmembrane</keyword>
<keyword evidence="1" id="KW-0472">Membrane</keyword>
<feature type="transmembrane region" description="Helical" evidence="1">
    <location>
        <begin position="77"/>
        <end position="105"/>
    </location>
</feature>
<evidence type="ECO:0000256" key="1">
    <source>
        <dbReference type="SAM" id="Phobius"/>
    </source>
</evidence>
<keyword evidence="1" id="KW-1133">Transmembrane helix</keyword>
<evidence type="ECO:0000313" key="2">
    <source>
        <dbReference type="EMBL" id="RTQ90766.1"/>
    </source>
</evidence>
<proteinExistence type="predicted"/>
<gene>
    <name evidence="2" type="ORF">EKL94_05705</name>
</gene>
<feature type="transmembrane region" description="Helical" evidence="1">
    <location>
        <begin position="45"/>
        <end position="65"/>
    </location>
</feature>
<reference evidence="2 3" key="1">
    <citation type="submission" date="2018-12" db="EMBL/GenBank/DDBJ databases">
        <authorList>
            <person name="Kartti S."/>
            <person name="Manni A."/>
            <person name="Chemao El Fihri M.W."/>
            <person name="Laamarti M."/>
            <person name="Temsamani L."/>
            <person name="El Jamali J.E."/>
            <person name="Ouadghiri M."/>
            <person name="Ibrahimi A."/>
            <person name="Filati-Maltouf A."/>
        </authorList>
    </citation>
    <scope>NUCLEOTIDE SEQUENCE [LARGE SCALE GENOMIC DNA]</scope>
    <source>
        <strain evidence="2 3">MDMC339</strain>
    </source>
</reference>
<comment type="caution">
    <text evidence="2">The sequence shown here is derived from an EMBL/GenBank/DDBJ whole genome shotgun (WGS) entry which is preliminary data.</text>
</comment>
<dbReference type="EMBL" id="RXLZ01000011">
    <property type="protein sequence ID" value="RTQ90766.1"/>
    <property type="molecule type" value="Genomic_DNA"/>
</dbReference>
<dbReference type="AlphaFoldDB" id="A0A431ULQ4"/>
<evidence type="ECO:0000313" key="3">
    <source>
        <dbReference type="Proteomes" id="UP000271705"/>
    </source>
</evidence>
<evidence type="ECO:0008006" key="4">
    <source>
        <dbReference type="Google" id="ProtNLM"/>
    </source>
</evidence>
<dbReference type="RefSeq" id="WP_126928340.1">
    <property type="nucleotide sequence ID" value="NZ_RXLZ01000011.1"/>
</dbReference>
<accession>A0A431ULQ4</accession>
<dbReference type="Proteomes" id="UP000271705">
    <property type="component" value="Unassembled WGS sequence"/>
</dbReference>
<organism evidence="2 3">
    <name type="scientific">Stenotrophomonas maltophilia</name>
    <name type="common">Pseudomonas maltophilia</name>
    <name type="synonym">Xanthomonas maltophilia</name>
    <dbReference type="NCBI Taxonomy" id="40324"/>
    <lineage>
        <taxon>Bacteria</taxon>
        <taxon>Pseudomonadati</taxon>
        <taxon>Pseudomonadota</taxon>
        <taxon>Gammaproteobacteria</taxon>
        <taxon>Lysobacterales</taxon>
        <taxon>Lysobacteraceae</taxon>
        <taxon>Stenotrophomonas</taxon>
        <taxon>Stenotrophomonas maltophilia group</taxon>
    </lineage>
</organism>
<name>A0A431ULQ4_STEMA</name>
<feature type="transmembrane region" description="Helical" evidence="1">
    <location>
        <begin position="151"/>
        <end position="170"/>
    </location>
</feature>
<sequence>MLEAHSARASNMTDKDQYPEIPSTRILLLRIKRPKQVIPLSKAENYVVGSMVALFLLSLGCMALLKADQITQQAAKVIVLPLTGIIMFLGLVFFVIQVVQFFLLFRHGFNNMADRVDVSADADSALAEDLSHCNTQHLDQRSKLLEQESKLLTRRAGLASAATAISALIINLLSTGNGDKAAQWVSDAKLLITCCSLGLLAGAVIVIIFAGKLEKISTLLKLASERGSQRKLEREMAD</sequence>